<protein>
    <submittedName>
        <fullName evidence="1">Uncharacterized protein</fullName>
    </submittedName>
</protein>
<sequence>MLFMGMMISGPREEEGFIQASCFVNSLSTQEKSQDL</sequence>
<reference evidence="1" key="2">
    <citation type="journal article" date="2015" name="Fish Shellfish Immunol.">
        <title>Early steps in the European eel (Anguilla anguilla)-Vibrio vulnificus interaction in the gills: Role of the RtxA13 toxin.</title>
        <authorList>
            <person name="Callol A."/>
            <person name="Pajuelo D."/>
            <person name="Ebbesson L."/>
            <person name="Teles M."/>
            <person name="MacKenzie S."/>
            <person name="Amaro C."/>
        </authorList>
    </citation>
    <scope>NUCLEOTIDE SEQUENCE</scope>
</reference>
<dbReference type="AlphaFoldDB" id="A0A0E9V8Z7"/>
<reference evidence="1" key="1">
    <citation type="submission" date="2014-11" db="EMBL/GenBank/DDBJ databases">
        <authorList>
            <person name="Amaro Gonzalez C."/>
        </authorList>
    </citation>
    <scope>NUCLEOTIDE SEQUENCE</scope>
</reference>
<proteinExistence type="predicted"/>
<dbReference type="EMBL" id="GBXM01034657">
    <property type="protein sequence ID" value="JAH73920.1"/>
    <property type="molecule type" value="Transcribed_RNA"/>
</dbReference>
<evidence type="ECO:0000313" key="1">
    <source>
        <dbReference type="EMBL" id="JAH73920.1"/>
    </source>
</evidence>
<accession>A0A0E9V8Z7</accession>
<organism evidence="1">
    <name type="scientific">Anguilla anguilla</name>
    <name type="common">European freshwater eel</name>
    <name type="synonym">Muraena anguilla</name>
    <dbReference type="NCBI Taxonomy" id="7936"/>
    <lineage>
        <taxon>Eukaryota</taxon>
        <taxon>Metazoa</taxon>
        <taxon>Chordata</taxon>
        <taxon>Craniata</taxon>
        <taxon>Vertebrata</taxon>
        <taxon>Euteleostomi</taxon>
        <taxon>Actinopterygii</taxon>
        <taxon>Neopterygii</taxon>
        <taxon>Teleostei</taxon>
        <taxon>Anguilliformes</taxon>
        <taxon>Anguillidae</taxon>
        <taxon>Anguilla</taxon>
    </lineage>
</organism>
<name>A0A0E9V8Z7_ANGAN</name>